<organism evidence="4 5">
    <name type="scientific">Streptomyces lancefieldiae</name>
    <dbReference type="NCBI Taxonomy" id="3075520"/>
    <lineage>
        <taxon>Bacteria</taxon>
        <taxon>Bacillati</taxon>
        <taxon>Actinomycetota</taxon>
        <taxon>Actinomycetes</taxon>
        <taxon>Kitasatosporales</taxon>
        <taxon>Streptomycetaceae</taxon>
        <taxon>Streptomyces</taxon>
    </lineage>
</organism>
<accession>A0ABU3B2B7</accession>
<dbReference type="SUPFAM" id="SSF47336">
    <property type="entry name" value="ACP-like"/>
    <property type="match status" value="1"/>
</dbReference>
<dbReference type="PANTHER" id="PTHR45527:SF1">
    <property type="entry name" value="FATTY ACID SYNTHASE"/>
    <property type="match status" value="1"/>
</dbReference>
<dbReference type="Proteomes" id="UP001180724">
    <property type="component" value="Unassembled WGS sequence"/>
</dbReference>
<keyword evidence="1" id="KW-0596">Phosphopantetheine</keyword>
<sequence length="103" mass="11591">PGYAEAAAGRGPRNHDEEVLCRLFADLLDVEEVGIDTDFFAHGGHSLLATRLVGRIRNAFNVDVKVTTIFRYPTVAQLAVRLKEQATSNRPQLRQMTVEEKRR</sequence>
<dbReference type="InterPro" id="IPR020806">
    <property type="entry name" value="PKS_PP-bd"/>
</dbReference>
<dbReference type="InterPro" id="IPR009081">
    <property type="entry name" value="PP-bd_ACP"/>
</dbReference>
<proteinExistence type="predicted"/>
<gene>
    <name evidence="4" type="ORF">RM812_41640</name>
</gene>
<keyword evidence="5" id="KW-1185">Reference proteome</keyword>
<evidence type="ECO:0000313" key="4">
    <source>
        <dbReference type="EMBL" id="MDT0616587.1"/>
    </source>
</evidence>
<evidence type="ECO:0000256" key="2">
    <source>
        <dbReference type="ARBA" id="ARBA00022553"/>
    </source>
</evidence>
<evidence type="ECO:0000259" key="3">
    <source>
        <dbReference type="PROSITE" id="PS50075"/>
    </source>
</evidence>
<name>A0ABU3B2B7_9ACTN</name>
<dbReference type="EMBL" id="JAVRFH010000207">
    <property type="protein sequence ID" value="MDT0616587.1"/>
    <property type="molecule type" value="Genomic_DNA"/>
</dbReference>
<dbReference type="SMART" id="SM00823">
    <property type="entry name" value="PKS_PP"/>
    <property type="match status" value="1"/>
</dbReference>
<dbReference type="Gene3D" id="3.40.50.1820">
    <property type="entry name" value="alpha/beta hydrolase"/>
    <property type="match status" value="1"/>
</dbReference>
<feature type="non-terminal residue" evidence="4">
    <location>
        <position position="1"/>
    </location>
</feature>
<dbReference type="InterPro" id="IPR036736">
    <property type="entry name" value="ACP-like_sf"/>
</dbReference>
<evidence type="ECO:0000256" key="1">
    <source>
        <dbReference type="ARBA" id="ARBA00022450"/>
    </source>
</evidence>
<dbReference type="InterPro" id="IPR029058">
    <property type="entry name" value="AB_hydrolase_fold"/>
</dbReference>
<keyword evidence="2" id="KW-0597">Phosphoprotein</keyword>
<feature type="domain" description="Carrier" evidence="3">
    <location>
        <begin position="11"/>
        <end position="86"/>
    </location>
</feature>
<evidence type="ECO:0000313" key="5">
    <source>
        <dbReference type="Proteomes" id="UP001180724"/>
    </source>
</evidence>
<dbReference type="PROSITE" id="PS50075">
    <property type="entry name" value="CARRIER"/>
    <property type="match status" value="1"/>
</dbReference>
<dbReference type="RefSeq" id="WP_311586148.1">
    <property type="nucleotide sequence ID" value="NZ_JAVRFH010000207.1"/>
</dbReference>
<protein>
    <submittedName>
        <fullName evidence="4">Phosphopantetheine-binding protein</fullName>
    </submittedName>
</protein>
<dbReference type="Pfam" id="PF00550">
    <property type="entry name" value="PP-binding"/>
    <property type="match status" value="1"/>
</dbReference>
<reference evidence="4" key="1">
    <citation type="submission" date="2024-05" db="EMBL/GenBank/DDBJ databases">
        <title>30 novel species of actinomycetes from the DSMZ collection.</title>
        <authorList>
            <person name="Nouioui I."/>
        </authorList>
    </citation>
    <scope>NUCLEOTIDE SEQUENCE</scope>
    <source>
        <strain evidence="4">DSM 40712</strain>
    </source>
</reference>
<dbReference type="PANTHER" id="PTHR45527">
    <property type="entry name" value="NONRIBOSOMAL PEPTIDE SYNTHETASE"/>
    <property type="match status" value="1"/>
</dbReference>
<comment type="caution">
    <text evidence="4">The sequence shown here is derived from an EMBL/GenBank/DDBJ whole genome shotgun (WGS) entry which is preliminary data.</text>
</comment>